<keyword evidence="2" id="KW-1185">Reference proteome</keyword>
<sequence length="422" mass="43367">MANAFYYSNTAQETTLSGSISAGATSITVGATVGFPGSFPYVLALDYGASAEELVSVTAAAGTSLTVSRGFSGTSAQTHSLGAKVRHVYHAGDATDFRTHEGAMGAVHGVAGALVGTSDTQTLANKTLTAPIISGGSFAGTFTGAPTFSGAVVFSGGPAFNRGLSTDVAQSVTVTGDAFDRHRVYSDGLHEWGSGSAARDVRMYRAAPDTLGLDDTFRVVRGAATDEAQQTRITGDTASRHTVEASGKHWWGDGANTLDTNLYRTATGTLRTDGALTIIGNVAAANITTGAWTTYTPTWTAATTNPSLGNGTLIGKYALIGKTCHGHINLVTGSTTTYGSGTWSWALPATSANDGTTRIGTAHLLSGGYRASGDIVISPNASTASIYFPAASDTRMAGASATYPITWSQTDQIRITFTYETA</sequence>
<evidence type="ECO:0000313" key="2">
    <source>
        <dbReference type="Proteomes" id="UP001234880"/>
    </source>
</evidence>
<reference evidence="1 2" key="1">
    <citation type="submission" date="2023-07" db="EMBL/GenBank/DDBJ databases">
        <title>Sequencing the genomes of 1000 actinobacteria strains.</title>
        <authorList>
            <person name="Klenk H.-P."/>
        </authorList>
    </citation>
    <scope>NUCLEOTIDE SEQUENCE [LARGE SCALE GENOMIC DNA]</scope>
    <source>
        <strain evidence="1 2">DSM 41600</strain>
    </source>
</reference>
<comment type="caution">
    <text evidence="1">The sequence shown here is derived from an EMBL/GenBank/DDBJ whole genome shotgun (WGS) entry which is preliminary data.</text>
</comment>
<proteinExistence type="predicted"/>
<protein>
    <submittedName>
        <fullName evidence="1">Uncharacterized protein</fullName>
    </submittedName>
</protein>
<gene>
    <name evidence="1" type="ORF">JOF35_003814</name>
</gene>
<evidence type="ECO:0000313" key="1">
    <source>
        <dbReference type="EMBL" id="MDP9611537.1"/>
    </source>
</evidence>
<dbReference type="EMBL" id="JAURUE010000001">
    <property type="protein sequence ID" value="MDP9611537.1"/>
    <property type="molecule type" value="Genomic_DNA"/>
</dbReference>
<organism evidence="1 2">
    <name type="scientific">Streptomyces demainii</name>
    <dbReference type="NCBI Taxonomy" id="588122"/>
    <lineage>
        <taxon>Bacteria</taxon>
        <taxon>Bacillati</taxon>
        <taxon>Actinomycetota</taxon>
        <taxon>Actinomycetes</taxon>
        <taxon>Kitasatosporales</taxon>
        <taxon>Streptomycetaceae</taxon>
        <taxon>Streptomyces</taxon>
    </lineage>
</organism>
<accession>A0ABT9KSX3</accession>
<name>A0ABT9KSX3_9ACTN</name>
<dbReference type="RefSeq" id="WP_307110829.1">
    <property type="nucleotide sequence ID" value="NZ_JAURUE010000001.1"/>
</dbReference>
<dbReference type="Proteomes" id="UP001234880">
    <property type="component" value="Unassembled WGS sequence"/>
</dbReference>